<reference evidence="2 3" key="1">
    <citation type="journal article" date="2018" name="BMC Genomics">
        <title>Comparative genome analyses reveal sequence features reflecting distinct modes of host-adaptation between dicot and monocot powdery mildew.</title>
        <authorList>
            <person name="Wu Y."/>
            <person name="Ma X."/>
            <person name="Pan Z."/>
            <person name="Kale S.D."/>
            <person name="Song Y."/>
            <person name="King H."/>
            <person name="Zhang Q."/>
            <person name="Presley C."/>
            <person name="Deng X."/>
            <person name="Wei C.I."/>
            <person name="Xiao S."/>
        </authorList>
    </citation>
    <scope>NUCLEOTIDE SEQUENCE [LARGE SCALE GENOMIC DNA]</scope>
    <source>
        <strain evidence="2">UCSC1</strain>
    </source>
</reference>
<dbReference type="EMBL" id="MCBR01012453">
    <property type="protein sequence ID" value="RKF65203.1"/>
    <property type="molecule type" value="Genomic_DNA"/>
</dbReference>
<keyword evidence="1" id="KW-1133">Transmembrane helix</keyword>
<organism evidence="2 3">
    <name type="scientific">Golovinomyces cichoracearum</name>
    <dbReference type="NCBI Taxonomy" id="62708"/>
    <lineage>
        <taxon>Eukaryota</taxon>
        <taxon>Fungi</taxon>
        <taxon>Dikarya</taxon>
        <taxon>Ascomycota</taxon>
        <taxon>Pezizomycotina</taxon>
        <taxon>Leotiomycetes</taxon>
        <taxon>Erysiphales</taxon>
        <taxon>Erysiphaceae</taxon>
        <taxon>Golovinomyces</taxon>
    </lineage>
</organism>
<accession>A0A420I664</accession>
<evidence type="ECO:0000313" key="3">
    <source>
        <dbReference type="Proteomes" id="UP000285405"/>
    </source>
</evidence>
<gene>
    <name evidence="2" type="ORF">GcC1_124024</name>
</gene>
<dbReference type="AlphaFoldDB" id="A0A420I664"/>
<sequence>MAFGTMFDNTITPKISDMYQNRHPLVLLKVTAVLGSLFVIGCYFLRRMKRVNFPVVGSRKDTDFRLAIEEGVAKV</sequence>
<evidence type="ECO:0000256" key="1">
    <source>
        <dbReference type="SAM" id="Phobius"/>
    </source>
</evidence>
<evidence type="ECO:0000313" key="2">
    <source>
        <dbReference type="EMBL" id="RKF65203.1"/>
    </source>
</evidence>
<name>A0A420I664_9PEZI</name>
<keyword evidence="1" id="KW-0472">Membrane</keyword>
<keyword evidence="1" id="KW-0812">Transmembrane</keyword>
<feature type="transmembrane region" description="Helical" evidence="1">
    <location>
        <begin position="26"/>
        <end position="45"/>
    </location>
</feature>
<comment type="caution">
    <text evidence="2">The sequence shown here is derived from an EMBL/GenBank/DDBJ whole genome shotgun (WGS) entry which is preliminary data.</text>
</comment>
<protein>
    <submittedName>
        <fullName evidence="2">Uncharacterized protein</fullName>
    </submittedName>
</protein>
<proteinExistence type="predicted"/>
<dbReference type="Proteomes" id="UP000285405">
    <property type="component" value="Unassembled WGS sequence"/>
</dbReference>